<dbReference type="AlphaFoldDB" id="A0AAW5K5B3"/>
<accession>A0AAW5K5B3</accession>
<evidence type="ECO:0000313" key="2">
    <source>
        <dbReference type="Proteomes" id="UP001205919"/>
    </source>
</evidence>
<dbReference type="Gene3D" id="3.80.30.10">
    <property type="entry name" value="pyruvate-formate lyase- activating enzyme"/>
    <property type="match status" value="1"/>
</dbReference>
<gene>
    <name evidence="1" type="ORF">NE630_11450</name>
</gene>
<organism evidence="1 2">
    <name type="scientific">Cloacibacillus evryensis</name>
    <dbReference type="NCBI Taxonomy" id="508460"/>
    <lineage>
        <taxon>Bacteria</taxon>
        <taxon>Thermotogati</taxon>
        <taxon>Synergistota</taxon>
        <taxon>Synergistia</taxon>
        <taxon>Synergistales</taxon>
        <taxon>Synergistaceae</taxon>
        <taxon>Cloacibacillus</taxon>
    </lineage>
</organism>
<name>A0AAW5K5B3_9BACT</name>
<dbReference type="Proteomes" id="UP001205919">
    <property type="component" value="Unassembled WGS sequence"/>
</dbReference>
<sequence>GIVKRLKKLRFMEFLAYHRLGTETYKRLEIPYPLAEINTPDDSYMRRKAAIFKTAAGVEVRINGRIFE</sequence>
<dbReference type="EMBL" id="JANFYT010000025">
    <property type="protein sequence ID" value="MCQ4815046.1"/>
    <property type="molecule type" value="Genomic_DNA"/>
</dbReference>
<reference evidence="1 2" key="1">
    <citation type="submission" date="2022-06" db="EMBL/GenBank/DDBJ databases">
        <title>Isolation of gut microbiota from human fecal samples.</title>
        <authorList>
            <person name="Pamer E.G."/>
            <person name="Barat B."/>
            <person name="Waligurski E."/>
            <person name="Medina S."/>
            <person name="Paddock L."/>
            <person name="Mostad J."/>
        </authorList>
    </citation>
    <scope>NUCLEOTIDE SEQUENCE [LARGE SCALE GENOMIC DNA]</scope>
    <source>
        <strain evidence="1 2">DFI.9.90</strain>
    </source>
</reference>
<dbReference type="RefSeq" id="WP_256182124.1">
    <property type="nucleotide sequence ID" value="NZ_JANFYT010000025.1"/>
</dbReference>
<keyword evidence="2" id="KW-1185">Reference proteome</keyword>
<protein>
    <submittedName>
        <fullName evidence="1">Uncharacterized protein</fullName>
    </submittedName>
</protein>
<evidence type="ECO:0000313" key="1">
    <source>
        <dbReference type="EMBL" id="MCQ4815046.1"/>
    </source>
</evidence>
<proteinExistence type="predicted"/>
<comment type="caution">
    <text evidence="1">The sequence shown here is derived from an EMBL/GenBank/DDBJ whole genome shotgun (WGS) entry which is preliminary data.</text>
</comment>
<feature type="non-terminal residue" evidence="1">
    <location>
        <position position="1"/>
    </location>
</feature>